<organism evidence="2 3">
    <name type="scientific">Ciona savignyi</name>
    <name type="common">Pacific transparent sea squirt</name>
    <dbReference type="NCBI Taxonomy" id="51511"/>
    <lineage>
        <taxon>Eukaryota</taxon>
        <taxon>Metazoa</taxon>
        <taxon>Chordata</taxon>
        <taxon>Tunicata</taxon>
        <taxon>Ascidiacea</taxon>
        <taxon>Phlebobranchia</taxon>
        <taxon>Cionidae</taxon>
        <taxon>Ciona</taxon>
    </lineage>
</organism>
<feature type="compositionally biased region" description="Pro residues" evidence="1">
    <location>
        <begin position="135"/>
        <end position="147"/>
    </location>
</feature>
<sequence>MVELKMEEVSNDIIDDPNPVVNVFETEPQVNVFKPGRGSISGSIKRGDLSRTASSVSTHSDAGSIFAKKTRRNKGLTKVSVPIVGNSPSRESSDDDKVSVFSGNTEKSEQLMGSTENSRQQLGSFKSESTTVSPTHPPGPHQGPPSPGRAESIFTTRCHQCTTTSTTRCQQCPATSTIRCQQCTTTSTTAIRCKWATVTTTTSTTRGH</sequence>
<keyword evidence="3" id="KW-1185">Reference proteome</keyword>
<feature type="region of interest" description="Disordered" evidence="1">
    <location>
        <begin position="35"/>
        <end position="151"/>
    </location>
</feature>
<reference evidence="2" key="3">
    <citation type="submission" date="2025-09" db="UniProtKB">
        <authorList>
            <consortium name="Ensembl"/>
        </authorList>
    </citation>
    <scope>IDENTIFICATION</scope>
</reference>
<dbReference type="GeneTree" id="ENSGT00710000107928"/>
<dbReference type="HOGENOM" id="CLU_1320490_0_0_1"/>
<dbReference type="AlphaFoldDB" id="H2YLG3"/>
<feature type="compositionally biased region" description="Polar residues" evidence="1">
    <location>
        <begin position="101"/>
        <end position="132"/>
    </location>
</feature>
<dbReference type="Ensembl" id="ENSCSAVT00000006243.1">
    <property type="protein sequence ID" value="ENSCSAVP00000006165.1"/>
    <property type="gene ID" value="ENSCSAVG00000003677.1"/>
</dbReference>
<feature type="compositionally biased region" description="Polar residues" evidence="1">
    <location>
        <begin position="51"/>
        <end position="61"/>
    </location>
</feature>
<dbReference type="InParanoid" id="H2YLG3"/>
<reference evidence="2" key="2">
    <citation type="submission" date="2025-08" db="UniProtKB">
        <authorList>
            <consortium name="Ensembl"/>
        </authorList>
    </citation>
    <scope>IDENTIFICATION</scope>
</reference>
<reference evidence="3" key="1">
    <citation type="submission" date="2003-08" db="EMBL/GenBank/DDBJ databases">
        <authorList>
            <person name="Birren B."/>
            <person name="Nusbaum C."/>
            <person name="Abebe A."/>
            <person name="Abouelleil A."/>
            <person name="Adekoya E."/>
            <person name="Ait-zahra M."/>
            <person name="Allen N."/>
            <person name="Allen T."/>
            <person name="An P."/>
            <person name="Anderson M."/>
            <person name="Anderson S."/>
            <person name="Arachchi H."/>
            <person name="Armbruster J."/>
            <person name="Bachantsang P."/>
            <person name="Baldwin J."/>
            <person name="Barry A."/>
            <person name="Bayul T."/>
            <person name="Blitshsteyn B."/>
            <person name="Bloom T."/>
            <person name="Blye J."/>
            <person name="Boguslavskiy L."/>
            <person name="Borowsky M."/>
            <person name="Boukhgalter B."/>
            <person name="Brunache A."/>
            <person name="Butler J."/>
            <person name="Calixte N."/>
            <person name="Calvo S."/>
            <person name="Camarata J."/>
            <person name="Campo K."/>
            <person name="Chang J."/>
            <person name="Cheshatsang Y."/>
            <person name="Citroen M."/>
            <person name="Collymore A."/>
            <person name="Considine T."/>
            <person name="Cook A."/>
            <person name="Cooke P."/>
            <person name="Corum B."/>
            <person name="Cuomo C."/>
            <person name="David R."/>
            <person name="Dawoe T."/>
            <person name="Degray S."/>
            <person name="Dodge S."/>
            <person name="Dooley K."/>
            <person name="Dorje P."/>
            <person name="Dorjee K."/>
            <person name="Dorris L."/>
            <person name="Duffey N."/>
            <person name="Dupes A."/>
            <person name="Elkins T."/>
            <person name="Engels R."/>
            <person name="Erickson J."/>
            <person name="Farina A."/>
            <person name="Faro S."/>
            <person name="Ferreira P."/>
            <person name="Fischer H."/>
            <person name="Fitzgerald M."/>
            <person name="Foley K."/>
            <person name="Gage D."/>
            <person name="Galagan J."/>
            <person name="Gearin G."/>
            <person name="Gnerre S."/>
            <person name="Gnirke A."/>
            <person name="Goyette A."/>
            <person name="Graham J."/>
            <person name="Grandbois E."/>
            <person name="Gyaltsen K."/>
            <person name="Hafez N."/>
            <person name="Hagopian D."/>
            <person name="Hagos B."/>
            <person name="Hall J."/>
            <person name="Hatcher B."/>
            <person name="Heller A."/>
            <person name="Higgins H."/>
            <person name="Honan T."/>
            <person name="Horn A."/>
            <person name="Houde N."/>
            <person name="Hughes L."/>
            <person name="Hulme W."/>
            <person name="Husby E."/>
            <person name="Iliev I."/>
            <person name="Jaffe D."/>
            <person name="Jones C."/>
            <person name="Kamal M."/>
            <person name="Kamat A."/>
            <person name="Kamvysselis M."/>
            <person name="Karlsson E."/>
            <person name="Kells C."/>
            <person name="Kieu A."/>
            <person name="Kisner P."/>
            <person name="Kodira C."/>
            <person name="Kulbokas E."/>
            <person name="Labutti K."/>
            <person name="Lama D."/>
            <person name="Landers T."/>
            <person name="Leger J."/>
            <person name="Levine S."/>
            <person name="Lewis D."/>
            <person name="Lewis T."/>
            <person name="Lindblad-toh K."/>
            <person name="Liu X."/>
            <person name="Lokyitsang T."/>
            <person name="Lokyitsang Y."/>
            <person name="Lucien O."/>
            <person name="Lui A."/>
            <person name="Ma L.J."/>
            <person name="Mabbitt R."/>
            <person name="Macdonald J."/>
            <person name="Maclean C."/>
            <person name="Major J."/>
            <person name="Manning J."/>
            <person name="Marabella R."/>
            <person name="Maru K."/>
            <person name="Matthews C."/>
            <person name="Mauceli E."/>
            <person name="Mccarthy M."/>
            <person name="Mcdonough S."/>
            <person name="Mcghee T."/>
            <person name="Meldrim J."/>
            <person name="Meneus L."/>
            <person name="Mesirov J."/>
            <person name="Mihalev A."/>
            <person name="Mihova T."/>
            <person name="Mikkelsen T."/>
            <person name="Mlenga V."/>
            <person name="Moru K."/>
            <person name="Mozes J."/>
            <person name="Mulrain L."/>
            <person name="Munson G."/>
            <person name="Naylor J."/>
            <person name="Newes C."/>
            <person name="Nguyen C."/>
            <person name="Nguyen N."/>
            <person name="Nguyen T."/>
            <person name="Nicol R."/>
            <person name="Nielsen C."/>
            <person name="Nizzari M."/>
            <person name="Norbu C."/>
            <person name="Norbu N."/>
            <person name="O'donnell P."/>
            <person name="Okoawo O."/>
            <person name="O'leary S."/>
            <person name="Omotosho B."/>
            <person name="O'neill K."/>
            <person name="Osman S."/>
            <person name="Parker S."/>
            <person name="Perrin D."/>
            <person name="Phunkhang P."/>
            <person name="Piqani B."/>
            <person name="Purcell S."/>
            <person name="Rachupka T."/>
            <person name="Ramasamy U."/>
            <person name="Rameau R."/>
            <person name="Ray V."/>
            <person name="Raymond C."/>
            <person name="Retta R."/>
            <person name="Richardson S."/>
            <person name="Rise C."/>
            <person name="Rodriguez J."/>
            <person name="Rogers J."/>
            <person name="Rogov P."/>
            <person name="Rutman M."/>
            <person name="Schupbach R."/>
            <person name="Seaman C."/>
            <person name="Settipalli S."/>
            <person name="Sharpe T."/>
            <person name="Sheridan J."/>
            <person name="Sherpa N."/>
            <person name="Shi J."/>
            <person name="Smirnov S."/>
            <person name="Smith C."/>
            <person name="Sougnez C."/>
            <person name="Spencer B."/>
            <person name="Stalker J."/>
            <person name="Stange-thomann N."/>
            <person name="Stavropoulos S."/>
            <person name="Stetson K."/>
            <person name="Stone C."/>
            <person name="Stone S."/>
            <person name="Stubbs M."/>
            <person name="Talamas J."/>
            <person name="Tchuinga P."/>
            <person name="Tenzing P."/>
            <person name="Tesfaye S."/>
            <person name="Theodore J."/>
            <person name="Thoulutsang Y."/>
            <person name="Topham K."/>
            <person name="Towey S."/>
            <person name="Tsamla T."/>
            <person name="Tsomo N."/>
            <person name="Vallee D."/>
            <person name="Vassiliev H."/>
            <person name="Venkataraman V."/>
            <person name="Vinson J."/>
            <person name="Vo A."/>
            <person name="Wade C."/>
            <person name="Wang S."/>
            <person name="Wangchuk T."/>
            <person name="Wangdi T."/>
            <person name="Whittaker C."/>
            <person name="Wilkinson J."/>
            <person name="Wu Y."/>
            <person name="Wyman D."/>
            <person name="Yadav S."/>
            <person name="Yang S."/>
            <person name="Yang X."/>
            <person name="Yeager S."/>
            <person name="Yee E."/>
            <person name="Young G."/>
            <person name="Zainoun J."/>
            <person name="Zembeck L."/>
            <person name="Zimmer A."/>
            <person name="Zody M."/>
            <person name="Lander E."/>
        </authorList>
    </citation>
    <scope>NUCLEOTIDE SEQUENCE [LARGE SCALE GENOMIC DNA]</scope>
</reference>
<evidence type="ECO:0000313" key="2">
    <source>
        <dbReference type="Ensembl" id="ENSCSAVP00000006165.1"/>
    </source>
</evidence>
<name>H2YLG3_CIOSA</name>
<dbReference type="Proteomes" id="UP000007875">
    <property type="component" value="Unassembled WGS sequence"/>
</dbReference>
<evidence type="ECO:0000256" key="1">
    <source>
        <dbReference type="SAM" id="MobiDB-lite"/>
    </source>
</evidence>
<accession>H2YLG3</accession>
<evidence type="ECO:0000313" key="3">
    <source>
        <dbReference type="Proteomes" id="UP000007875"/>
    </source>
</evidence>
<protein>
    <submittedName>
        <fullName evidence="2">Uncharacterized protein</fullName>
    </submittedName>
</protein>
<proteinExistence type="predicted"/>